<comment type="caution">
    <text evidence="14">The sequence shown here is derived from an EMBL/GenBank/DDBJ whole genome shotgun (WGS) entry which is preliminary data.</text>
</comment>
<keyword evidence="9" id="KW-0560">Oxidoreductase</keyword>
<dbReference type="GO" id="GO:0034628">
    <property type="term" value="P:'de novo' NAD+ biosynthetic process from L-aspartate"/>
    <property type="evidence" value="ECO:0007669"/>
    <property type="project" value="TreeGrafter"/>
</dbReference>
<comment type="catalytic activity">
    <reaction evidence="11">
        <text>L-aspartate + O2 = iminosuccinate + H2O2</text>
        <dbReference type="Rhea" id="RHEA:25876"/>
        <dbReference type="ChEBI" id="CHEBI:15379"/>
        <dbReference type="ChEBI" id="CHEBI:16240"/>
        <dbReference type="ChEBI" id="CHEBI:29991"/>
        <dbReference type="ChEBI" id="CHEBI:77875"/>
        <dbReference type="EC" id="1.4.3.16"/>
    </reaction>
    <physiologicalReaction direction="left-to-right" evidence="11">
        <dbReference type="Rhea" id="RHEA:25877"/>
    </physiologicalReaction>
</comment>
<comment type="similarity">
    <text evidence="3">Belongs to the FAD-dependent oxidoreductase 2 family. NadB subfamily.</text>
</comment>
<dbReference type="PATRIC" id="fig|1432562.3.peg.2457"/>
<evidence type="ECO:0000313" key="15">
    <source>
        <dbReference type="Proteomes" id="UP000034287"/>
    </source>
</evidence>
<evidence type="ECO:0000259" key="12">
    <source>
        <dbReference type="Pfam" id="PF00890"/>
    </source>
</evidence>
<keyword evidence="8" id="KW-0274">FAD</keyword>
<comment type="cofactor">
    <cofactor evidence="1">
        <name>FAD</name>
        <dbReference type="ChEBI" id="CHEBI:57692"/>
    </cofactor>
</comment>
<reference evidence="14 15" key="1">
    <citation type="submission" date="2015-04" db="EMBL/GenBank/DDBJ databases">
        <title>Taxonomic description and genome sequence of Salinicoccus sediminis sp. nov., a novel hyper halotolerant bacterium isolated from marine sediment.</title>
        <authorList>
            <person name="Mathan Kumar R."/>
            <person name="Kaur G."/>
            <person name="Kumar N."/>
            <person name="Kumar A."/>
            <person name="Singh N.K."/>
            <person name="Kaur N."/>
            <person name="Mayilraj S."/>
        </authorList>
    </citation>
    <scope>NUCLEOTIDE SEQUENCE [LARGE SCALE GENOMIC DNA]</scope>
    <source>
        <strain evidence="14 15">SV-16</strain>
    </source>
</reference>
<dbReference type="InterPro" id="IPR036188">
    <property type="entry name" value="FAD/NAD-bd_sf"/>
</dbReference>
<dbReference type="Pfam" id="PF00890">
    <property type="entry name" value="FAD_binding_2"/>
    <property type="match status" value="1"/>
</dbReference>
<feature type="domain" description="Fumarate reductase/succinate dehydrogenase flavoprotein-like C-terminal" evidence="13">
    <location>
        <begin position="466"/>
        <end position="492"/>
    </location>
</feature>
<evidence type="ECO:0000256" key="5">
    <source>
        <dbReference type="ARBA" id="ARBA00021901"/>
    </source>
</evidence>
<dbReference type="InterPro" id="IPR003953">
    <property type="entry name" value="FAD-dep_OxRdtase_2_FAD-bd"/>
</dbReference>
<evidence type="ECO:0000256" key="4">
    <source>
        <dbReference type="ARBA" id="ARBA00012173"/>
    </source>
</evidence>
<dbReference type="InterPro" id="IPR037099">
    <property type="entry name" value="Fum_R/Succ_DH_flav-like_C_sf"/>
</dbReference>
<dbReference type="STRING" id="1432562.WN59_12275"/>
<dbReference type="AlphaFoldDB" id="A0A0M2SKW8"/>
<dbReference type="InterPro" id="IPR005288">
    <property type="entry name" value="NadB"/>
</dbReference>
<dbReference type="InterPro" id="IPR015939">
    <property type="entry name" value="Fum_Rdtase/Succ_DH_flav-like_C"/>
</dbReference>
<keyword evidence="15" id="KW-1185">Reference proteome</keyword>
<dbReference type="PANTHER" id="PTHR42716:SF2">
    <property type="entry name" value="L-ASPARTATE OXIDASE, CHLOROPLASTIC"/>
    <property type="match status" value="1"/>
</dbReference>
<evidence type="ECO:0000256" key="3">
    <source>
        <dbReference type="ARBA" id="ARBA00008562"/>
    </source>
</evidence>
<evidence type="ECO:0000256" key="9">
    <source>
        <dbReference type="ARBA" id="ARBA00023002"/>
    </source>
</evidence>
<gene>
    <name evidence="14" type="ORF">WN59_12275</name>
</gene>
<dbReference type="Gene3D" id="3.50.50.60">
    <property type="entry name" value="FAD/NAD(P)-binding domain"/>
    <property type="match status" value="1"/>
</dbReference>
<dbReference type="EMBL" id="LAYZ01000025">
    <property type="protein sequence ID" value="KKK33512.1"/>
    <property type="molecule type" value="Genomic_DNA"/>
</dbReference>
<dbReference type="Gene3D" id="3.90.700.10">
    <property type="entry name" value="Succinate dehydrogenase/fumarate reductase flavoprotein, catalytic domain"/>
    <property type="match status" value="1"/>
</dbReference>
<protein>
    <recommendedName>
        <fullName evidence="5">L-aspartate oxidase</fullName>
        <ecNumber evidence="4">1.4.3.16</ecNumber>
    </recommendedName>
    <alternativeName>
        <fullName evidence="10">Quinolinate synthase B</fullName>
    </alternativeName>
</protein>
<comment type="pathway">
    <text evidence="2">Cofactor biosynthesis; NAD(+) biosynthesis; iminoaspartate from L-aspartate (oxidase route): step 1/1.</text>
</comment>
<evidence type="ECO:0000256" key="8">
    <source>
        <dbReference type="ARBA" id="ARBA00022827"/>
    </source>
</evidence>
<dbReference type="SUPFAM" id="SSF46977">
    <property type="entry name" value="Succinate dehydrogenase/fumarate reductase flavoprotein C-terminal domain"/>
    <property type="match status" value="1"/>
</dbReference>
<evidence type="ECO:0000256" key="6">
    <source>
        <dbReference type="ARBA" id="ARBA00022630"/>
    </source>
</evidence>
<name>A0A0M2SKW8_9STAP</name>
<organism evidence="14 15">
    <name type="scientific">Salinicoccus sediminis</name>
    <dbReference type="NCBI Taxonomy" id="1432562"/>
    <lineage>
        <taxon>Bacteria</taxon>
        <taxon>Bacillati</taxon>
        <taxon>Bacillota</taxon>
        <taxon>Bacilli</taxon>
        <taxon>Bacillales</taxon>
        <taxon>Staphylococcaceae</taxon>
        <taxon>Salinicoccus</taxon>
    </lineage>
</organism>
<dbReference type="OrthoDB" id="9806724at2"/>
<evidence type="ECO:0000256" key="2">
    <source>
        <dbReference type="ARBA" id="ARBA00004950"/>
    </source>
</evidence>
<dbReference type="InterPro" id="IPR027477">
    <property type="entry name" value="Succ_DH/fumarate_Rdtase_cat_sf"/>
</dbReference>
<evidence type="ECO:0000313" key="14">
    <source>
        <dbReference type="EMBL" id="KKK33512.1"/>
    </source>
</evidence>
<evidence type="ECO:0000259" key="13">
    <source>
        <dbReference type="Pfam" id="PF02910"/>
    </source>
</evidence>
<keyword evidence="6" id="KW-0285">Flavoprotein</keyword>
<evidence type="ECO:0000256" key="11">
    <source>
        <dbReference type="ARBA" id="ARBA00048305"/>
    </source>
</evidence>
<keyword evidence="7" id="KW-0662">Pyridine nucleotide biosynthesis</keyword>
<evidence type="ECO:0000256" key="7">
    <source>
        <dbReference type="ARBA" id="ARBA00022642"/>
    </source>
</evidence>
<feature type="domain" description="FAD-dependent oxidoreductase 2 FAD-binding" evidence="12">
    <location>
        <begin position="3"/>
        <end position="371"/>
    </location>
</feature>
<proteinExistence type="inferred from homology"/>
<dbReference type="RefSeq" id="WP_046517756.1">
    <property type="nucleotide sequence ID" value="NZ_LAYZ01000025.1"/>
</dbReference>
<dbReference type="UniPathway" id="UPA00253">
    <property type="reaction ID" value="UER00326"/>
</dbReference>
<dbReference type="PANTHER" id="PTHR42716">
    <property type="entry name" value="L-ASPARTATE OXIDASE"/>
    <property type="match status" value="1"/>
</dbReference>
<dbReference type="GO" id="GO:0008734">
    <property type="term" value="F:L-aspartate oxidase activity"/>
    <property type="evidence" value="ECO:0007669"/>
    <property type="project" value="UniProtKB-EC"/>
</dbReference>
<dbReference type="SUPFAM" id="SSF51905">
    <property type="entry name" value="FAD/NAD(P)-binding domain"/>
    <property type="match status" value="1"/>
</dbReference>
<dbReference type="SUPFAM" id="SSF56425">
    <property type="entry name" value="Succinate dehydrogenase/fumarate reductase flavoprotein, catalytic domain"/>
    <property type="match status" value="1"/>
</dbReference>
<evidence type="ECO:0000256" key="1">
    <source>
        <dbReference type="ARBA" id="ARBA00001974"/>
    </source>
</evidence>
<accession>A0A0M2SKW8</accession>
<dbReference type="Gene3D" id="1.20.58.100">
    <property type="entry name" value="Fumarate reductase/succinate dehydrogenase flavoprotein-like, C-terminal domain"/>
    <property type="match status" value="1"/>
</dbReference>
<dbReference type="GO" id="GO:0033765">
    <property type="term" value="F:steroid dehydrogenase activity, acting on the CH-CH group of donors"/>
    <property type="evidence" value="ECO:0007669"/>
    <property type="project" value="UniProtKB-ARBA"/>
</dbReference>
<sequence length="523" mass="58024">MNDVIVVGSGLAALSFIDALDENRTVLLFTKDRVDDHNSRLAQGGVCYSFHEDDHGESHMSDTYEAGSCMGDREIIRKMIEKSHGLIQSYLDDGMIFDRNGQNELAYGLEGAHSIPRILHAGGDRTGEMMTRFFLDRLKNRAVEIHEGHTVIDIMTDGENGAKGVVAMDEYGNARRYPSREVVLATGGYSGLFTPNSGASETMGTGHILALRAGARLRHMEMVQFHPTLLGSRNRTHGLVSEAVRGAGAVIVNDDGERIMDTVHPLKDLAPRDVTSLEVYRQERKGHRCHLDIGRIADFKGRFPGIYETAQRYFPAEMKCAKIPVTTGAHYTMGGVMAGIDGWTGIPGLRVIGEAAGTNFHGANRLASNSLLEALVTGSEAALAVNGTERHIHDDIAPVMPEIPYLDPSLCDAILNEVTETIGFTRSGEELKRMLDKVQALLDQAEPRRTDLGGWERYCKIMTFYSMIHGCLQREETRGCHNRIDFPEKNEELRNQEIQIVMKGEELIAERVENQREAQKLLY</sequence>
<evidence type="ECO:0000256" key="10">
    <source>
        <dbReference type="ARBA" id="ARBA00030386"/>
    </source>
</evidence>
<dbReference type="Proteomes" id="UP000034287">
    <property type="component" value="Unassembled WGS sequence"/>
</dbReference>
<dbReference type="Pfam" id="PF02910">
    <property type="entry name" value="Succ_DH_flav_C"/>
    <property type="match status" value="1"/>
</dbReference>
<dbReference type="EC" id="1.4.3.16" evidence="4"/>